<organism evidence="3 4">
    <name type="scientific">Austropuccinia psidii MF-1</name>
    <dbReference type="NCBI Taxonomy" id="1389203"/>
    <lineage>
        <taxon>Eukaryota</taxon>
        <taxon>Fungi</taxon>
        <taxon>Dikarya</taxon>
        <taxon>Basidiomycota</taxon>
        <taxon>Pucciniomycotina</taxon>
        <taxon>Pucciniomycetes</taxon>
        <taxon>Pucciniales</taxon>
        <taxon>Sphaerophragmiaceae</taxon>
        <taxon>Austropuccinia</taxon>
    </lineage>
</organism>
<dbReference type="PROSITE" id="PS50994">
    <property type="entry name" value="INTEGRASE"/>
    <property type="match status" value="1"/>
</dbReference>
<evidence type="ECO:0000313" key="4">
    <source>
        <dbReference type="Proteomes" id="UP000765509"/>
    </source>
</evidence>
<comment type="caution">
    <text evidence="3">The sequence shown here is derived from an EMBL/GenBank/DDBJ whole genome shotgun (WGS) entry which is preliminary data.</text>
</comment>
<gene>
    <name evidence="3" type="ORF">O181_122889</name>
</gene>
<dbReference type="PANTHER" id="PTHR37984">
    <property type="entry name" value="PROTEIN CBG26694"/>
    <property type="match status" value="1"/>
</dbReference>
<dbReference type="InterPro" id="IPR012337">
    <property type="entry name" value="RNaseH-like_sf"/>
</dbReference>
<sequence length="128" mass="14473">MDLVTGLPPGGDKSYDACLVIVDRFSKNPTFFPCQKDGTAMDTALQIWNIVSWTGIFTNISSDRDPKFSSSLWTNLHQLFGSELSFSTAYYPETDGLAEQMIQALEDMVRRLCAYGLEFKYYDGFTHD</sequence>
<keyword evidence="4" id="KW-1185">Reference proteome</keyword>
<dbReference type="AlphaFoldDB" id="A0A9Q3Q2R5"/>
<feature type="domain" description="Integrase catalytic" evidence="2">
    <location>
        <begin position="1"/>
        <end position="128"/>
    </location>
</feature>
<accession>A0A9Q3Q2R5</accession>
<evidence type="ECO:0000259" key="2">
    <source>
        <dbReference type="PROSITE" id="PS50994"/>
    </source>
</evidence>
<dbReference type="GO" id="GO:0003723">
    <property type="term" value="F:RNA binding"/>
    <property type="evidence" value="ECO:0007669"/>
    <property type="project" value="UniProtKB-KW"/>
</dbReference>
<dbReference type="InterPro" id="IPR036397">
    <property type="entry name" value="RNaseH_sf"/>
</dbReference>
<dbReference type="EMBL" id="AVOT02114454">
    <property type="protein sequence ID" value="MBW0583174.1"/>
    <property type="molecule type" value="Genomic_DNA"/>
</dbReference>
<dbReference type="Gene3D" id="3.30.420.10">
    <property type="entry name" value="Ribonuclease H-like superfamily/Ribonuclease H"/>
    <property type="match status" value="1"/>
</dbReference>
<dbReference type="InterPro" id="IPR050951">
    <property type="entry name" value="Retrovirus_Pol_polyprotein"/>
</dbReference>
<evidence type="ECO:0000313" key="3">
    <source>
        <dbReference type="EMBL" id="MBW0583174.1"/>
    </source>
</evidence>
<evidence type="ECO:0000256" key="1">
    <source>
        <dbReference type="ARBA" id="ARBA00022884"/>
    </source>
</evidence>
<reference evidence="3" key="1">
    <citation type="submission" date="2021-03" db="EMBL/GenBank/DDBJ databases">
        <title>Draft genome sequence of rust myrtle Austropuccinia psidii MF-1, a brazilian biotype.</title>
        <authorList>
            <person name="Quecine M.C."/>
            <person name="Pachon D.M.R."/>
            <person name="Bonatelli M.L."/>
            <person name="Correr F.H."/>
            <person name="Franceschini L.M."/>
            <person name="Leite T.F."/>
            <person name="Margarido G.R.A."/>
            <person name="Almeida C.A."/>
            <person name="Ferrarezi J.A."/>
            <person name="Labate C.A."/>
        </authorList>
    </citation>
    <scope>NUCLEOTIDE SEQUENCE</scope>
    <source>
        <strain evidence="3">MF-1</strain>
    </source>
</reference>
<dbReference type="PANTHER" id="PTHR37984:SF5">
    <property type="entry name" value="PROTEIN NYNRIN-LIKE"/>
    <property type="match status" value="1"/>
</dbReference>
<dbReference type="Proteomes" id="UP000765509">
    <property type="component" value="Unassembled WGS sequence"/>
</dbReference>
<proteinExistence type="predicted"/>
<protein>
    <recommendedName>
        <fullName evidence="2">Integrase catalytic domain-containing protein</fullName>
    </recommendedName>
</protein>
<name>A0A9Q3Q2R5_9BASI</name>
<dbReference type="GO" id="GO:0015074">
    <property type="term" value="P:DNA integration"/>
    <property type="evidence" value="ECO:0007669"/>
    <property type="project" value="InterPro"/>
</dbReference>
<dbReference type="SUPFAM" id="SSF53098">
    <property type="entry name" value="Ribonuclease H-like"/>
    <property type="match status" value="1"/>
</dbReference>
<keyword evidence="1" id="KW-0694">RNA-binding</keyword>
<dbReference type="GO" id="GO:0005634">
    <property type="term" value="C:nucleus"/>
    <property type="evidence" value="ECO:0007669"/>
    <property type="project" value="UniProtKB-ARBA"/>
</dbReference>
<dbReference type="InterPro" id="IPR001584">
    <property type="entry name" value="Integrase_cat-core"/>
</dbReference>